<sequence>MSRLSDRLARVEAGGGGDVIVLREDFSVLKKDIDEQPTEDIAPPSPPVAQLVGEGSLEVIGESPNDEEEVEIDEDIHMEQDTVILATMERSQMDTSMVETGDTTLDPAGMVETEGTPPLIATPSPVVLPPSLEHPTDPTYMQLDTTTRNQPQQST</sequence>
<comment type="caution">
    <text evidence="2">The sequence shown here is derived from an EMBL/GenBank/DDBJ whole genome shotgun (WGS) entry which is preliminary data.</text>
</comment>
<organism evidence="2 3">
    <name type="scientific">Datura stramonium</name>
    <name type="common">Jimsonweed</name>
    <name type="synonym">Common thornapple</name>
    <dbReference type="NCBI Taxonomy" id="4076"/>
    <lineage>
        <taxon>Eukaryota</taxon>
        <taxon>Viridiplantae</taxon>
        <taxon>Streptophyta</taxon>
        <taxon>Embryophyta</taxon>
        <taxon>Tracheophyta</taxon>
        <taxon>Spermatophyta</taxon>
        <taxon>Magnoliopsida</taxon>
        <taxon>eudicotyledons</taxon>
        <taxon>Gunneridae</taxon>
        <taxon>Pentapetalae</taxon>
        <taxon>asterids</taxon>
        <taxon>lamiids</taxon>
        <taxon>Solanales</taxon>
        <taxon>Solanaceae</taxon>
        <taxon>Solanoideae</taxon>
        <taxon>Datureae</taxon>
        <taxon>Datura</taxon>
    </lineage>
</organism>
<reference evidence="2 3" key="1">
    <citation type="journal article" date="2021" name="BMC Genomics">
        <title>Datura genome reveals duplications of psychoactive alkaloid biosynthetic genes and high mutation rate following tissue culture.</title>
        <authorList>
            <person name="Rajewski A."/>
            <person name="Carter-House D."/>
            <person name="Stajich J."/>
            <person name="Litt A."/>
        </authorList>
    </citation>
    <scope>NUCLEOTIDE SEQUENCE [LARGE SCALE GENOMIC DNA]</scope>
    <source>
        <strain evidence="2">AR-01</strain>
    </source>
</reference>
<feature type="compositionally biased region" description="Polar residues" evidence="1">
    <location>
        <begin position="89"/>
        <end position="103"/>
    </location>
</feature>
<feature type="region of interest" description="Disordered" evidence="1">
    <location>
        <begin position="89"/>
        <end position="155"/>
    </location>
</feature>
<evidence type="ECO:0000313" key="3">
    <source>
        <dbReference type="Proteomes" id="UP000823775"/>
    </source>
</evidence>
<evidence type="ECO:0000313" key="2">
    <source>
        <dbReference type="EMBL" id="MCD7458800.1"/>
    </source>
</evidence>
<proteinExistence type="predicted"/>
<evidence type="ECO:0000256" key="1">
    <source>
        <dbReference type="SAM" id="MobiDB-lite"/>
    </source>
</evidence>
<gene>
    <name evidence="2" type="ORF">HAX54_039235</name>
</gene>
<dbReference type="Proteomes" id="UP000823775">
    <property type="component" value="Unassembled WGS sequence"/>
</dbReference>
<feature type="compositionally biased region" description="Polar residues" evidence="1">
    <location>
        <begin position="142"/>
        <end position="155"/>
    </location>
</feature>
<keyword evidence="3" id="KW-1185">Reference proteome</keyword>
<protein>
    <submittedName>
        <fullName evidence="2">Uncharacterized protein</fullName>
    </submittedName>
</protein>
<name>A0ABS8SIY8_DATST</name>
<dbReference type="EMBL" id="JACEIK010000542">
    <property type="protein sequence ID" value="MCD7458800.1"/>
    <property type="molecule type" value="Genomic_DNA"/>
</dbReference>
<accession>A0ABS8SIY8</accession>